<keyword evidence="1" id="KW-0732">Signal</keyword>
<comment type="caution">
    <text evidence="2">The sequence shown here is derived from an EMBL/GenBank/DDBJ whole genome shotgun (WGS) entry which is preliminary data.</text>
</comment>
<feature type="signal peptide" evidence="1">
    <location>
        <begin position="1"/>
        <end position="21"/>
    </location>
</feature>
<sequence length="205" mass="23425">MNALKHHLTAFGLILALPLLAGCQPKPQAKPEVLLSKPIRLDIPDQEVVLEFEASPQNVIAYQSYIIAIEANNSINKPFPFYSDTPPPALYVKAEKKIDGHWQVIDVPDTYVVLSRLPETYKPFYKKLPAWHSQEAFSNYLRPNAGGTENIRMILGNFPENEWTEGGRYRINGHYRVTIKTKQERPDFEGMQSEVSIRQQYINGK</sequence>
<evidence type="ECO:0008006" key="4">
    <source>
        <dbReference type="Google" id="ProtNLM"/>
    </source>
</evidence>
<dbReference type="OrthoDB" id="9825342at2"/>
<evidence type="ECO:0000313" key="2">
    <source>
        <dbReference type="EMBL" id="KRG75958.1"/>
    </source>
</evidence>
<dbReference type="RefSeq" id="WP_057638290.1">
    <property type="nucleotide sequence ID" value="NZ_LDJM01000026.1"/>
</dbReference>
<name>A0A0R0D3H9_9GAMM</name>
<dbReference type="PROSITE" id="PS51257">
    <property type="entry name" value="PROKAR_LIPOPROTEIN"/>
    <property type="match status" value="1"/>
</dbReference>
<dbReference type="Proteomes" id="UP000050956">
    <property type="component" value="Unassembled WGS sequence"/>
</dbReference>
<dbReference type="AlphaFoldDB" id="A0A0R0D3H9"/>
<reference evidence="2 3" key="1">
    <citation type="submission" date="2015-05" db="EMBL/GenBank/DDBJ databases">
        <title>Genome sequencing and analysis of members of genus Stenotrophomonas.</title>
        <authorList>
            <person name="Patil P.P."/>
            <person name="Midha S."/>
            <person name="Patil P.B."/>
        </authorList>
    </citation>
    <scope>NUCLEOTIDE SEQUENCE [LARGE SCALE GENOMIC DNA]</scope>
    <source>
        <strain evidence="2 3">DSM 24757</strain>
    </source>
</reference>
<accession>A0A0R0D3H9</accession>
<dbReference type="EMBL" id="LDJM01000026">
    <property type="protein sequence ID" value="KRG75958.1"/>
    <property type="molecule type" value="Genomic_DNA"/>
</dbReference>
<dbReference type="PATRIC" id="fig|336566.3.peg.1556"/>
<feature type="chain" id="PRO_5006395111" description="Lipoprotein" evidence="1">
    <location>
        <begin position="22"/>
        <end position="205"/>
    </location>
</feature>
<keyword evidence="3" id="KW-1185">Reference proteome</keyword>
<evidence type="ECO:0000313" key="3">
    <source>
        <dbReference type="Proteomes" id="UP000050956"/>
    </source>
</evidence>
<protein>
    <recommendedName>
        <fullName evidence="4">Lipoprotein</fullName>
    </recommendedName>
</protein>
<gene>
    <name evidence="2" type="ORF">ABB30_10670</name>
</gene>
<organism evidence="2 3">
    <name type="scientific">Stenotrophomonas ginsengisoli</name>
    <dbReference type="NCBI Taxonomy" id="336566"/>
    <lineage>
        <taxon>Bacteria</taxon>
        <taxon>Pseudomonadati</taxon>
        <taxon>Pseudomonadota</taxon>
        <taxon>Gammaproteobacteria</taxon>
        <taxon>Lysobacterales</taxon>
        <taxon>Lysobacteraceae</taxon>
        <taxon>Stenotrophomonas</taxon>
    </lineage>
</organism>
<proteinExistence type="predicted"/>
<evidence type="ECO:0000256" key="1">
    <source>
        <dbReference type="SAM" id="SignalP"/>
    </source>
</evidence>